<dbReference type="OMA" id="SAHAPNY"/>
<reference evidence="1" key="1">
    <citation type="submission" date="2018-08" db="EMBL/GenBank/DDBJ databases">
        <authorList>
            <person name="Rossello M."/>
        </authorList>
    </citation>
    <scope>NUCLEOTIDE SEQUENCE [LARGE SCALE GENOMIC DNA]</scope>
    <source>
        <strain evidence="1">cv. Chinese Spring</strain>
    </source>
</reference>
<dbReference type="PANTHER" id="PTHR33463">
    <property type="entry name" value="NB-ARC DOMAIN-CONTAINING PROTEIN-RELATED"/>
    <property type="match status" value="1"/>
</dbReference>
<dbReference type="Proteomes" id="UP000019116">
    <property type="component" value="Chromosome 6B"/>
</dbReference>
<dbReference type="STRING" id="4565.A0A3B6PIF8"/>
<sequence>MPCALVSLADTPNQSIRVYKLQQTNVASLCLFLLVPFQFFEARDINGAREELLNIFQRNIDNNIIYFDGWSRFGAAAVLKSIAQAVPAMKAPPPELQFGRTIYVDCSTWISKRVMQRRIAEELKLDHETMALFDKQDEEDDFHGVDQGSRDVIRKVSAIIHQTLIESRFLMLFLNGSDEEVFLSRFGIPEYNCIVIWSFTRWLFTIQNYANKKEDKIRHTSLFICNYHPYLLRSSQISALFREETDSIVARHPCMSDIDPTLVTVCCLYRLLMQYIFQSNTLFAWTSAHAPNYWMCDGIIQGSRAREISNALHKEISFSERCEAEEFEMVCGNLMEDPSTPFVLVTDGNMPLRNGSPRWVSITLKYKKLQEDTKTLLARASSVFIQLKGNYWSSGLPNGLFQGCNNLAVLTLSCCAFSFAWPPFLHCNKLRFLGLDHCTNLDKAKLEELSSSTKWTCLHSLYVLDLRYTCWEEILSEENVDLMANIMELNIEGVRDWQYINKLQKRLPCLQRLRIIKPPRQANKTSIDMNESFRDKAKLEILDLSGNSDMENLPTSLSMANKLEVLVLDGCCGLENVLLTNSSLRSFSFDAYGASSQWTSASELLPPESFRPQRPSADVDKKDVKTFKISLEGCTQLENLFLRGLPNLVELDLSGCAIKVLDLRTRVMDVPNLKRLFLLGCEHFRSIRCGSYVETKKLELLCIDTRPWPGRALRPSIVQHKTFRLQVHIITADARLARSLHGLTSEWESNYYFNISITSSSVSTGVAQPTEANSGKVVVAALYGDICNEVGLMWDFPQPPTSQFDCHIEIGDGSCNVESELQLHRDRLGFLMRRFVQSLHVHDASFRDPAMPATSAL</sequence>
<dbReference type="Gramene" id="TraesSTA6B03G03442350.1">
    <property type="protein sequence ID" value="TraesSTA6B03G03442350.1.CDS1"/>
    <property type="gene ID" value="TraesSTA6B03G03442350"/>
</dbReference>
<dbReference type="OrthoDB" id="685767at2759"/>
<dbReference type="InterPro" id="IPR032675">
    <property type="entry name" value="LRR_dom_sf"/>
</dbReference>
<accession>A0A3B6PIF8</accession>
<dbReference type="Gramene" id="TraesCS6B03G0218900.1">
    <property type="protein sequence ID" value="TraesCS6B03G0218900.1.CDS1"/>
    <property type="gene ID" value="TraesCS6B03G0218900"/>
</dbReference>
<dbReference type="Gramene" id="TraesCLE_scaffold_182056_01G000100.1">
    <property type="protein sequence ID" value="TraesCLE_scaffold_182056_01G000100.1"/>
    <property type="gene ID" value="TraesCLE_scaffold_182056_01G000100"/>
</dbReference>
<reference evidence="1" key="2">
    <citation type="submission" date="2018-10" db="UniProtKB">
        <authorList>
            <consortium name="EnsemblPlants"/>
        </authorList>
    </citation>
    <scope>IDENTIFICATION</scope>
</reference>
<name>A0A3B6PIF8_WHEAT</name>
<evidence type="ECO:0008006" key="3">
    <source>
        <dbReference type="Google" id="ProtNLM"/>
    </source>
</evidence>
<dbReference type="Gene3D" id="3.80.10.10">
    <property type="entry name" value="Ribonuclease Inhibitor"/>
    <property type="match status" value="2"/>
</dbReference>
<dbReference type="Gramene" id="TraesSYM6B03G03393460.1">
    <property type="protein sequence ID" value="TraesSYM6B03G03393460.1.CDS1"/>
    <property type="gene ID" value="TraesSYM6B03G03393460"/>
</dbReference>
<dbReference type="InterPro" id="IPR050905">
    <property type="entry name" value="Plant_NBS-LRR"/>
</dbReference>
<dbReference type="Gramene" id="TraesRN6B0100209900.1">
    <property type="protein sequence ID" value="TraesRN6B0100209900.1"/>
    <property type="gene ID" value="TraesRN6B0100209900"/>
</dbReference>
<dbReference type="PANTHER" id="PTHR33463:SF64">
    <property type="entry name" value="NB-ARC DOMAIN-CONTAINING PROTEIN"/>
    <property type="match status" value="1"/>
</dbReference>
<evidence type="ECO:0000313" key="1">
    <source>
        <dbReference type="EnsemblPlants" id="TraesCS6B02G092900.1.cds1"/>
    </source>
</evidence>
<dbReference type="Gramene" id="TraesMAC6B03G03449940.1">
    <property type="protein sequence ID" value="TraesMAC6B03G03449940.1.CDS1"/>
    <property type="gene ID" value="TraesMAC6B03G03449940"/>
</dbReference>
<dbReference type="Gramene" id="TraesLDM6B03G03455180.1">
    <property type="protein sequence ID" value="TraesLDM6B03G03455180.1.CDS1"/>
    <property type="gene ID" value="TraesLDM6B03G03455180"/>
</dbReference>
<dbReference type="EnsemblPlants" id="TraesCS6B02G092900.1">
    <property type="protein sequence ID" value="TraesCS6B02G092900.1.cds1"/>
    <property type="gene ID" value="TraesCS6B02G092900"/>
</dbReference>
<dbReference type="Gramene" id="TraesJAG6B03G03441820.1">
    <property type="protein sequence ID" value="TraesJAG6B03G03441820.1.CDS1"/>
    <property type="gene ID" value="TraesJAG6B03G03441820"/>
</dbReference>
<dbReference type="Gramene" id="TraesARI6B03G03409100.1">
    <property type="protein sequence ID" value="TraesARI6B03G03409100.1.CDS1"/>
    <property type="gene ID" value="TraesARI6B03G03409100"/>
</dbReference>
<dbReference type="Gramene" id="TraesROB_scaffold_008574_01G000200.1">
    <property type="protein sequence ID" value="TraesROB_scaffold_008574_01G000200.1"/>
    <property type="gene ID" value="TraesROB_scaffold_008574_01G000200"/>
</dbReference>
<dbReference type="Gramene" id="TraesCAD_scaffold_111216_01G000100.1">
    <property type="protein sequence ID" value="TraesCAD_scaffold_111216_01G000100.1"/>
    <property type="gene ID" value="TraesCAD_scaffold_111216_01G000100"/>
</dbReference>
<dbReference type="Gramene" id="TraesLAC6B03G03405300.1">
    <property type="protein sequence ID" value="TraesLAC6B03G03405300.1.CDS1"/>
    <property type="gene ID" value="TraesLAC6B03G03405300"/>
</dbReference>
<dbReference type="SUPFAM" id="SSF52058">
    <property type="entry name" value="L domain-like"/>
    <property type="match status" value="1"/>
</dbReference>
<organism evidence="1">
    <name type="scientific">Triticum aestivum</name>
    <name type="common">Wheat</name>
    <dbReference type="NCBI Taxonomy" id="4565"/>
    <lineage>
        <taxon>Eukaryota</taxon>
        <taxon>Viridiplantae</taxon>
        <taxon>Streptophyta</taxon>
        <taxon>Embryophyta</taxon>
        <taxon>Tracheophyta</taxon>
        <taxon>Spermatophyta</taxon>
        <taxon>Magnoliopsida</taxon>
        <taxon>Liliopsida</taxon>
        <taxon>Poales</taxon>
        <taxon>Poaceae</taxon>
        <taxon>BOP clade</taxon>
        <taxon>Pooideae</taxon>
        <taxon>Triticodae</taxon>
        <taxon>Triticeae</taxon>
        <taxon>Triticinae</taxon>
        <taxon>Triticum</taxon>
    </lineage>
</organism>
<protein>
    <recommendedName>
        <fullName evidence="3">NB-ARC domain-containing protein</fullName>
    </recommendedName>
</protein>
<evidence type="ECO:0000313" key="2">
    <source>
        <dbReference type="Proteomes" id="UP000019116"/>
    </source>
</evidence>
<dbReference type="AlphaFoldDB" id="A0A3B6PIF8"/>
<keyword evidence="2" id="KW-1185">Reference proteome</keyword>
<proteinExistence type="predicted"/>
<dbReference type="Gramene" id="TraesJUL6B03G03477850.1">
    <property type="protein sequence ID" value="TraesJUL6B03G03477850.1.CDS1"/>
    <property type="gene ID" value="TraesJUL6B03G03477850"/>
</dbReference>
<dbReference type="Gramene" id="TraesCS6B02G092900.1">
    <property type="protein sequence ID" value="TraesCS6B02G092900.1.cds1"/>
    <property type="gene ID" value="TraesCS6B02G092900"/>
</dbReference>
<dbReference type="Gramene" id="TraesWEE_scaffold_170354_01G000100.1">
    <property type="protein sequence ID" value="TraesWEE_scaffold_170354_01G000100.1"/>
    <property type="gene ID" value="TraesWEE_scaffold_170354_01G000100"/>
</dbReference>